<dbReference type="AlphaFoldDB" id="A0A4P6ECW7"/>
<organism evidence="2 3">
    <name type="scientific">Microbacterium protaetiae</name>
    <dbReference type="NCBI Taxonomy" id="2509458"/>
    <lineage>
        <taxon>Bacteria</taxon>
        <taxon>Bacillati</taxon>
        <taxon>Actinomycetota</taxon>
        <taxon>Actinomycetes</taxon>
        <taxon>Micrococcales</taxon>
        <taxon>Microbacteriaceae</taxon>
        <taxon>Microbacterium</taxon>
    </lineage>
</organism>
<dbReference type="Proteomes" id="UP000293995">
    <property type="component" value="Chromosome"/>
</dbReference>
<accession>A0A4P6ECW7</accession>
<evidence type="ECO:0008006" key="4">
    <source>
        <dbReference type="Google" id="ProtNLM"/>
    </source>
</evidence>
<protein>
    <recommendedName>
        <fullName evidence="4">Transposase</fullName>
    </recommendedName>
</protein>
<sequence length="87" mass="10206">MTDDVWAVLLDRFEADLRRNAIPQSWTPPSIPLSAAHAERARELLQRQRQRRDQLQGELNVVREQLRALRRVPPVHTDSPILLDRHL</sequence>
<evidence type="ECO:0000313" key="2">
    <source>
        <dbReference type="EMBL" id="QAY60080.1"/>
    </source>
</evidence>
<evidence type="ECO:0000256" key="1">
    <source>
        <dbReference type="SAM" id="Coils"/>
    </source>
</evidence>
<feature type="coiled-coil region" evidence="1">
    <location>
        <begin position="38"/>
        <end position="72"/>
    </location>
</feature>
<dbReference type="KEGG" id="mprt:ET475_08820"/>
<evidence type="ECO:0000313" key="3">
    <source>
        <dbReference type="Proteomes" id="UP000293995"/>
    </source>
</evidence>
<reference evidence="2 3" key="1">
    <citation type="submission" date="2019-01" db="EMBL/GenBank/DDBJ databases">
        <title>Genome sequencing of strain DFW100M-13.</title>
        <authorList>
            <person name="Heo J."/>
            <person name="Kim S.-J."/>
            <person name="Kim J.-S."/>
            <person name="Hong S.-B."/>
            <person name="Kwon S.-W."/>
        </authorList>
    </citation>
    <scope>NUCLEOTIDE SEQUENCE [LARGE SCALE GENOMIC DNA]</scope>
    <source>
        <strain evidence="2 3">DFW100M-13</strain>
    </source>
</reference>
<gene>
    <name evidence="2" type="ORF">ET475_08820</name>
</gene>
<keyword evidence="3" id="KW-1185">Reference proteome</keyword>
<dbReference type="EMBL" id="CP035494">
    <property type="protein sequence ID" value="QAY60080.1"/>
    <property type="molecule type" value="Genomic_DNA"/>
</dbReference>
<dbReference type="RefSeq" id="WP_129388751.1">
    <property type="nucleotide sequence ID" value="NZ_CP035494.1"/>
</dbReference>
<proteinExistence type="predicted"/>
<name>A0A4P6ECW7_9MICO</name>
<keyword evidence="1" id="KW-0175">Coiled coil</keyword>